<feature type="domain" description="Lactate racemase C-terminal" evidence="2">
    <location>
        <begin position="292"/>
        <end position="412"/>
    </location>
</feature>
<dbReference type="InterPro" id="IPR048520">
    <property type="entry name" value="LarA_C"/>
</dbReference>
<evidence type="ECO:0000259" key="1">
    <source>
        <dbReference type="Pfam" id="PF09861"/>
    </source>
</evidence>
<keyword evidence="4" id="KW-1185">Reference proteome</keyword>
<dbReference type="EMBL" id="CP001968">
    <property type="protein sequence ID" value="ADD69202.1"/>
    <property type="molecule type" value="Genomic_DNA"/>
</dbReference>
<evidence type="ECO:0000313" key="3">
    <source>
        <dbReference type="EMBL" id="ADD69202.1"/>
    </source>
</evidence>
<accession>D4H3V0</accession>
<dbReference type="PANTHER" id="PTHR33171">
    <property type="entry name" value="LAR_N DOMAIN-CONTAINING PROTEIN"/>
    <property type="match status" value="1"/>
</dbReference>
<dbReference type="Pfam" id="PF21113">
    <property type="entry name" value="LarA_C"/>
    <property type="match status" value="1"/>
</dbReference>
<proteinExistence type="predicted"/>
<dbReference type="InterPro" id="IPR018657">
    <property type="entry name" value="LarA-like_N"/>
</dbReference>
<dbReference type="InParanoid" id="D4H3V0"/>
<sequence>MMDTNAPCPKSADKLSIPCGKEHVLLQIPKPADVLDSKIDTDVLPEDRIKDIMENDAVYSYGLNEVLEDAENILIILPDITRKSGAGQILPYIIESIEKQNKNFNMVVAVGTHRQPTEDELEIIFTPDIYREHKDKLIVHDCDNYDDHDFYGITKRKTTVLINKAYREHDTIITIGSVSYHYFAGYGGGRKLIVPGLASKKTIMANHKLALDPVAKKRHEKAVTGNLRNNPVHDDLVESVMIARSEHTFFAVNTILDNAGDVVGMTCGDLFMSHIKATEMLDAVSAVKVENKYDLAFLSAGGHPKDINMVQAQKSLDRISPILADNAKVIFFAECGDGYGNDYFKEFFDRKSADLMLTELLTDYQINRQTAYNLRSKLESFDVYLYTDLPESDCVRMGFIKLTNLIDAEKLAENAENIAYIPNAYNILPSV</sequence>
<dbReference type="Proteomes" id="UP000002012">
    <property type="component" value="Chromosome"/>
</dbReference>
<dbReference type="GO" id="GO:0050043">
    <property type="term" value="F:lactate racemase activity"/>
    <property type="evidence" value="ECO:0007669"/>
    <property type="project" value="InterPro"/>
</dbReference>
<dbReference type="Pfam" id="PF09861">
    <property type="entry name" value="Lar_N"/>
    <property type="match status" value="1"/>
</dbReference>
<dbReference type="Gene3D" id="3.90.226.30">
    <property type="match status" value="1"/>
</dbReference>
<dbReference type="InterPro" id="IPR043166">
    <property type="entry name" value="LarA-like_C"/>
</dbReference>
<dbReference type="PaxDb" id="522772-Dacet_2441"/>
<dbReference type="KEGG" id="dap:Dacet_2441"/>
<dbReference type="AlphaFoldDB" id="D4H3V0"/>
<dbReference type="NCBIfam" id="NF033504">
    <property type="entry name" value="Ni_dep_LarA"/>
    <property type="match status" value="1"/>
</dbReference>
<evidence type="ECO:0000259" key="2">
    <source>
        <dbReference type="Pfam" id="PF21113"/>
    </source>
</evidence>
<protein>
    <submittedName>
        <fullName evidence="3">Uncharacterized protein</fullName>
    </submittedName>
</protein>
<evidence type="ECO:0000313" key="4">
    <source>
        <dbReference type="Proteomes" id="UP000002012"/>
    </source>
</evidence>
<dbReference type="eggNOG" id="COG3875">
    <property type="taxonomic scope" value="Bacteria"/>
</dbReference>
<reference evidence="3 4" key="1">
    <citation type="journal article" date="2010" name="Stand. Genomic Sci.">
        <title>Complete genome sequence of Denitrovibrio acetiphilus type strain (N2460).</title>
        <authorList>
            <person name="Kiss H."/>
            <person name="Lang E."/>
            <person name="Lapidus A."/>
            <person name="Copeland A."/>
            <person name="Nolan M."/>
            <person name="Glavina Del Rio T."/>
            <person name="Chen F."/>
            <person name="Lucas S."/>
            <person name="Tice H."/>
            <person name="Cheng J.F."/>
            <person name="Han C."/>
            <person name="Goodwin L."/>
            <person name="Pitluck S."/>
            <person name="Liolios K."/>
            <person name="Pati A."/>
            <person name="Ivanova N."/>
            <person name="Mavromatis K."/>
            <person name="Chen A."/>
            <person name="Palaniappan K."/>
            <person name="Land M."/>
            <person name="Hauser L."/>
            <person name="Chang Y.J."/>
            <person name="Jeffries C.D."/>
            <person name="Detter J.C."/>
            <person name="Brettin T."/>
            <person name="Spring S."/>
            <person name="Rohde M."/>
            <person name="Goker M."/>
            <person name="Woyke T."/>
            <person name="Bristow J."/>
            <person name="Eisen J.A."/>
            <person name="Markowitz V."/>
            <person name="Hugenholtz P."/>
            <person name="Kyrpides N.C."/>
            <person name="Klenk H.P."/>
        </authorList>
    </citation>
    <scope>NUCLEOTIDE SEQUENCE [LARGE SCALE GENOMIC DNA]</scope>
    <source>
        <strain evidence="4">DSM 12809 / NBRC 114555 / N2460</strain>
    </source>
</reference>
<feature type="domain" description="LarA-like N-terminal" evidence="1">
    <location>
        <begin position="20"/>
        <end position="213"/>
    </location>
</feature>
<dbReference type="InterPro" id="IPR048068">
    <property type="entry name" value="LarA-like"/>
</dbReference>
<dbReference type="OrthoDB" id="9770545at2"/>
<organism evidence="3 4">
    <name type="scientific">Denitrovibrio acetiphilus (strain DSM 12809 / NBRC 114555 / N2460)</name>
    <dbReference type="NCBI Taxonomy" id="522772"/>
    <lineage>
        <taxon>Bacteria</taxon>
        <taxon>Pseudomonadati</taxon>
        <taxon>Deferribacterota</taxon>
        <taxon>Deferribacteres</taxon>
        <taxon>Deferribacterales</taxon>
        <taxon>Geovibrionaceae</taxon>
        <taxon>Denitrovibrio</taxon>
    </lineage>
</organism>
<dbReference type="STRING" id="522772.Dacet_2441"/>
<gene>
    <name evidence="3" type="ordered locus">Dacet_2441</name>
</gene>
<dbReference type="PANTHER" id="PTHR33171:SF17">
    <property type="entry name" value="LARA-LIKE N-TERMINAL DOMAIN-CONTAINING PROTEIN"/>
    <property type="match status" value="1"/>
</dbReference>
<dbReference type="HOGENOM" id="CLU_050189_0_0_0"/>
<name>D4H3V0_DENA2</name>
<dbReference type="InterPro" id="IPR047926">
    <property type="entry name" value="Ni_dep_LarA"/>
</dbReference>
<dbReference type="Gene3D" id="3.40.50.11440">
    <property type="match status" value="1"/>
</dbReference>
<dbReference type="RefSeq" id="WP_013011703.1">
    <property type="nucleotide sequence ID" value="NC_013943.1"/>
</dbReference>